<dbReference type="Gene3D" id="4.10.400.10">
    <property type="entry name" value="Low-density Lipoprotein Receptor"/>
    <property type="match status" value="1"/>
</dbReference>
<keyword evidence="8" id="KW-1185">Reference proteome</keyword>
<evidence type="ECO:0000256" key="4">
    <source>
        <dbReference type="SAM" id="MobiDB-lite"/>
    </source>
</evidence>
<dbReference type="SMART" id="SM00042">
    <property type="entry name" value="CUB"/>
    <property type="match status" value="2"/>
</dbReference>
<dbReference type="CDD" id="cd00112">
    <property type="entry name" value="LDLa"/>
    <property type="match status" value="1"/>
</dbReference>
<feature type="compositionally biased region" description="Polar residues" evidence="4">
    <location>
        <begin position="574"/>
        <end position="583"/>
    </location>
</feature>
<protein>
    <submittedName>
        <fullName evidence="7">Bone morphogenetic protein 1-like</fullName>
    </submittedName>
</protein>
<evidence type="ECO:0000313" key="7">
    <source>
        <dbReference type="EMBL" id="KAG7165097.1"/>
    </source>
</evidence>
<dbReference type="EMBL" id="JAHLQT010024847">
    <property type="protein sequence ID" value="KAG7165097.1"/>
    <property type="molecule type" value="Genomic_DNA"/>
</dbReference>
<evidence type="ECO:0000256" key="5">
    <source>
        <dbReference type="SAM" id="Phobius"/>
    </source>
</evidence>
<gene>
    <name evidence="7" type="primary">BMP1-L</name>
    <name evidence="7" type="ORF">Hamer_G004874</name>
</gene>
<keyword evidence="2" id="KW-1015">Disulfide bond</keyword>
<dbReference type="SUPFAM" id="SSF49854">
    <property type="entry name" value="Spermadhesin, CUB domain"/>
    <property type="match status" value="2"/>
</dbReference>
<dbReference type="Proteomes" id="UP000747542">
    <property type="component" value="Unassembled WGS sequence"/>
</dbReference>
<evidence type="ECO:0000313" key="8">
    <source>
        <dbReference type="Proteomes" id="UP000747542"/>
    </source>
</evidence>
<evidence type="ECO:0000256" key="3">
    <source>
        <dbReference type="PROSITE-ProRule" id="PRU00059"/>
    </source>
</evidence>
<dbReference type="InterPro" id="IPR000859">
    <property type="entry name" value="CUB_dom"/>
</dbReference>
<comment type="caution">
    <text evidence="7">The sequence shown here is derived from an EMBL/GenBank/DDBJ whole genome shotgun (WGS) entry which is preliminary data.</text>
</comment>
<feature type="transmembrane region" description="Helical" evidence="5">
    <location>
        <begin position="28"/>
        <end position="50"/>
    </location>
</feature>
<feature type="compositionally biased region" description="Polar residues" evidence="4">
    <location>
        <begin position="704"/>
        <end position="720"/>
    </location>
</feature>
<keyword evidence="1" id="KW-0677">Repeat</keyword>
<name>A0A8J5MVN3_HOMAM</name>
<feature type="region of interest" description="Disordered" evidence="4">
    <location>
        <begin position="521"/>
        <end position="586"/>
    </location>
</feature>
<dbReference type="Gene3D" id="2.60.120.290">
    <property type="entry name" value="Spermadhesin, CUB domain"/>
    <property type="match status" value="2"/>
</dbReference>
<reference evidence="7" key="1">
    <citation type="journal article" date="2021" name="Sci. Adv.">
        <title>The American lobster genome reveals insights on longevity, neural, and immune adaptations.</title>
        <authorList>
            <person name="Polinski J.M."/>
            <person name="Zimin A.V."/>
            <person name="Clark K.F."/>
            <person name="Kohn A.B."/>
            <person name="Sadowski N."/>
            <person name="Timp W."/>
            <person name="Ptitsyn A."/>
            <person name="Khanna P."/>
            <person name="Romanova D.Y."/>
            <person name="Williams P."/>
            <person name="Greenwood S.J."/>
            <person name="Moroz L.L."/>
            <person name="Walt D.R."/>
            <person name="Bodnar A.G."/>
        </authorList>
    </citation>
    <scope>NUCLEOTIDE SEQUENCE</scope>
    <source>
        <strain evidence="7">GMGI-L3</strain>
    </source>
</reference>
<feature type="transmembrane region" description="Helical" evidence="5">
    <location>
        <begin position="404"/>
        <end position="430"/>
    </location>
</feature>
<feature type="domain" description="CUB" evidence="6">
    <location>
        <begin position="213"/>
        <end position="339"/>
    </location>
</feature>
<evidence type="ECO:0000259" key="6">
    <source>
        <dbReference type="PROSITE" id="PS01180"/>
    </source>
</evidence>
<keyword evidence="5" id="KW-1133">Transmembrane helix</keyword>
<dbReference type="InterPro" id="IPR035914">
    <property type="entry name" value="Sperma_CUB_dom_sf"/>
</dbReference>
<keyword evidence="5" id="KW-0472">Membrane</keyword>
<dbReference type="PROSITE" id="PS01180">
    <property type="entry name" value="CUB"/>
    <property type="match status" value="2"/>
</dbReference>
<dbReference type="PANTHER" id="PTHR24251">
    <property type="entry name" value="OVOCHYMASE-RELATED"/>
    <property type="match status" value="1"/>
</dbReference>
<accession>A0A8J5MVN3</accession>
<dbReference type="PANTHER" id="PTHR24251:SF50">
    <property type="entry name" value="ATTRACTIN-LIKE 1A"/>
    <property type="match status" value="1"/>
</dbReference>
<evidence type="ECO:0000256" key="1">
    <source>
        <dbReference type="ARBA" id="ARBA00022737"/>
    </source>
</evidence>
<proteinExistence type="predicted"/>
<evidence type="ECO:0000256" key="2">
    <source>
        <dbReference type="ARBA" id="ARBA00023157"/>
    </source>
</evidence>
<feature type="compositionally biased region" description="Pro residues" evidence="4">
    <location>
        <begin position="535"/>
        <end position="561"/>
    </location>
</feature>
<comment type="caution">
    <text evidence="3">Lacks conserved residue(s) required for the propagation of feature annotation.</text>
</comment>
<sequence>MGDLEELRVGSSHQEAVNWRGPRLDSTWTLVAALLAMMPLQVLGLCIFYFDSRVSTSGNFSSPGWPGPYPGGLRCTYVFQAQMFHAVTITFHAFHLEEPYVAGCVADYMDVTSVDMAGVRQFVGRYCGGEVVSPLLTLHPRLELLLTTNLALHAQGFSAHYVFLHEGKSTGRKECSMGDEVFYVTILQVANPPAAPPETVKPSAQVMGGREVCGGLVEGPGGSLISPGFPQGFPAGLSCTWLLRARPHYHVYLYVHQLQLQGSIANCRRAELAIHDGYQPQGNLQERLKSFCGDLHYYRNQADKVVLSQWNRLLVTFRTGEPSDNTTKFAGFHLFWTEVLLTTQANCSSHRGFWCPRSVYCVGISRDGGCITTANFCIHPSLVCDGQPNCSEGDQSDETECQDMVIIATAATAGTCGVMVSVVGIAILWVKWKRRRRTPLASSCTAQTLVTTPSSTAFSNSLQGPDLGADVAWMESSVPTPPPPPFLSSPPLPYPLAPIPSPQPHIPSPLLSMMPLDLSLPTPSSNPSPVVSPLLPSPPQSSWPLLSPPPTPTPTPPPPPLSETRDSKWPKSLIGSSSGSPQNKIRDSKRINYYSSQKDSAVSCVSAVDALELPALVSDSGSSGSHLSSQPSTVHSTSIASTLLDVGKLNLSESLVHKHNEHITALDYRPHYASHTHCSHCPYFTQPVIQCHHNRRSCGLVRSNSLPKHHSSTGTDQSGPDTIHVNRPWPLTPKNRRRGSCIGDCDNEQGRESPEGGMCFPCVSAPSRVAMKSTPVIFHHHHGKMNLPASHWCPHMMHHCSPHGHCCHGNHAIICSSFSEITGNKV</sequence>
<feature type="region of interest" description="Disordered" evidence="4">
    <location>
        <begin position="704"/>
        <end position="730"/>
    </location>
</feature>
<organism evidence="7 8">
    <name type="scientific">Homarus americanus</name>
    <name type="common">American lobster</name>
    <dbReference type="NCBI Taxonomy" id="6706"/>
    <lineage>
        <taxon>Eukaryota</taxon>
        <taxon>Metazoa</taxon>
        <taxon>Ecdysozoa</taxon>
        <taxon>Arthropoda</taxon>
        <taxon>Crustacea</taxon>
        <taxon>Multicrustacea</taxon>
        <taxon>Malacostraca</taxon>
        <taxon>Eumalacostraca</taxon>
        <taxon>Eucarida</taxon>
        <taxon>Decapoda</taxon>
        <taxon>Pleocyemata</taxon>
        <taxon>Astacidea</taxon>
        <taxon>Nephropoidea</taxon>
        <taxon>Nephropidae</taxon>
        <taxon>Homarus</taxon>
    </lineage>
</organism>
<feature type="domain" description="CUB" evidence="6">
    <location>
        <begin position="46"/>
        <end position="164"/>
    </location>
</feature>
<dbReference type="AlphaFoldDB" id="A0A8J5MVN3"/>
<dbReference type="CDD" id="cd00041">
    <property type="entry name" value="CUB"/>
    <property type="match status" value="2"/>
</dbReference>
<dbReference type="Pfam" id="PF00431">
    <property type="entry name" value="CUB"/>
    <property type="match status" value="2"/>
</dbReference>
<feature type="compositionally biased region" description="Low complexity" evidence="4">
    <location>
        <begin position="521"/>
        <end position="534"/>
    </location>
</feature>
<keyword evidence="5" id="KW-0812">Transmembrane</keyword>
<dbReference type="InterPro" id="IPR002172">
    <property type="entry name" value="LDrepeatLR_classA_rpt"/>
</dbReference>
<dbReference type="InterPro" id="IPR036055">
    <property type="entry name" value="LDL_receptor-like_sf"/>
</dbReference>